<dbReference type="Pfam" id="PF14381">
    <property type="entry name" value="EDR1_CTR1_ARMC3_pept"/>
    <property type="match status" value="1"/>
</dbReference>
<dbReference type="Proteomes" id="UP000504632">
    <property type="component" value="Chromosome 3"/>
</dbReference>
<feature type="repeat" description="ARM" evidence="2">
    <location>
        <begin position="150"/>
        <end position="177"/>
    </location>
</feature>
<feature type="repeat" description="ARM" evidence="2">
    <location>
        <begin position="481"/>
        <end position="505"/>
    </location>
</feature>
<evidence type="ECO:0000313" key="5">
    <source>
        <dbReference type="Proteomes" id="UP000504632"/>
    </source>
</evidence>
<evidence type="ECO:0000256" key="3">
    <source>
        <dbReference type="SAM" id="MobiDB-lite"/>
    </source>
</evidence>
<feature type="domain" description="EDR1/CTR1/ARMC3-like peptidase-like" evidence="4">
    <location>
        <begin position="676"/>
        <end position="815"/>
    </location>
</feature>
<keyword evidence="5" id="KW-1185">Reference proteome</keyword>
<reference evidence="6" key="1">
    <citation type="submission" date="2025-08" db="UniProtKB">
        <authorList>
            <consortium name="RefSeq"/>
        </authorList>
    </citation>
    <scope>IDENTIFICATION</scope>
</reference>
<dbReference type="InterPro" id="IPR016024">
    <property type="entry name" value="ARM-type_fold"/>
</dbReference>
<gene>
    <name evidence="6" type="primary">armc3</name>
</gene>
<dbReference type="Pfam" id="PF00514">
    <property type="entry name" value="Arm"/>
    <property type="match status" value="4"/>
</dbReference>
<dbReference type="AlphaFoldDB" id="A0A6J2UZI0"/>
<dbReference type="InterPro" id="IPR055164">
    <property type="entry name" value="EDR1/CTR1/ARMC3-like_pept-like"/>
</dbReference>
<accession>A0A6J2UZI0</accession>
<dbReference type="RefSeq" id="XP_030625389.1">
    <property type="nucleotide sequence ID" value="XM_030769529.1"/>
</dbReference>
<name>A0A6J2UZI0_CHACN</name>
<organism evidence="5 6">
    <name type="scientific">Chanos chanos</name>
    <name type="common">Milkfish</name>
    <name type="synonym">Mugil chanos</name>
    <dbReference type="NCBI Taxonomy" id="29144"/>
    <lineage>
        <taxon>Eukaryota</taxon>
        <taxon>Metazoa</taxon>
        <taxon>Chordata</taxon>
        <taxon>Craniata</taxon>
        <taxon>Vertebrata</taxon>
        <taxon>Euteleostomi</taxon>
        <taxon>Actinopterygii</taxon>
        <taxon>Neopterygii</taxon>
        <taxon>Teleostei</taxon>
        <taxon>Ostariophysi</taxon>
        <taxon>Gonorynchiformes</taxon>
        <taxon>Chanidae</taxon>
        <taxon>Chanos</taxon>
    </lineage>
</organism>
<dbReference type="SUPFAM" id="SSF48371">
    <property type="entry name" value="ARM repeat"/>
    <property type="match status" value="2"/>
</dbReference>
<evidence type="ECO:0000259" key="4">
    <source>
        <dbReference type="Pfam" id="PF14381"/>
    </source>
</evidence>
<feature type="compositionally biased region" description="Basic residues" evidence="3">
    <location>
        <begin position="631"/>
        <end position="646"/>
    </location>
</feature>
<evidence type="ECO:0000256" key="1">
    <source>
        <dbReference type="ARBA" id="ARBA00022737"/>
    </source>
</evidence>
<dbReference type="PANTHER" id="PTHR46618:SF1">
    <property type="entry name" value="ARMADILLO REPEAT-CONTAINING PROTEIN 3"/>
    <property type="match status" value="1"/>
</dbReference>
<dbReference type="PROSITE" id="PS50176">
    <property type="entry name" value="ARM_REPEAT"/>
    <property type="match status" value="3"/>
</dbReference>
<feature type="region of interest" description="Disordered" evidence="3">
    <location>
        <begin position="606"/>
        <end position="677"/>
    </location>
</feature>
<dbReference type="PANTHER" id="PTHR46618">
    <property type="entry name" value="ARMADILLO REPEAT-CONTAINING PROTEIN 3"/>
    <property type="match status" value="1"/>
</dbReference>
<dbReference type="InterPro" id="IPR052441">
    <property type="entry name" value="Armadillo-Ser/Thr_Kinase"/>
</dbReference>
<dbReference type="InterPro" id="IPR000225">
    <property type="entry name" value="Armadillo"/>
</dbReference>
<dbReference type="GeneID" id="115808224"/>
<evidence type="ECO:0000313" key="6">
    <source>
        <dbReference type="RefSeq" id="XP_030625389.1"/>
    </source>
</evidence>
<feature type="compositionally biased region" description="Basic and acidic residues" evidence="3">
    <location>
        <begin position="613"/>
        <end position="626"/>
    </location>
</feature>
<proteinExistence type="predicted"/>
<dbReference type="InParanoid" id="A0A6J2UZI0"/>
<dbReference type="InterPro" id="IPR011989">
    <property type="entry name" value="ARM-like"/>
</dbReference>
<dbReference type="Gene3D" id="1.25.10.10">
    <property type="entry name" value="Leucine-rich Repeat Variant"/>
    <property type="match status" value="3"/>
</dbReference>
<dbReference type="CTD" id="219681"/>
<sequence length="828" mass="90808">MGKKVKKEAESPTTDVFDPLPIESKNAATVVLMLKSPEEEILAKACEAIHKFAEKADENKTTLLDLGAVEPLSKLVSHEDKAVQRNAIMAVGVMASCSDVRRVLKKYDVIPAMIGKLSPEEDLAVHEFATLCLALLSVDYICKVQIFDHDGLEPLIQLLSSPDPDVKKNSVECIFNLVQDFPVRLALCELNGIPPLLEQLSSEFPIIQQLALRTLQSVTTDLRTHSAFREEQGFDRLLEVLTNKEFSDLHLEALQVISNCLEDIESMRFFQETGGLEKLLQFVITATQPEVQTNAIKAITRAAQSGDSRKILHEQEVEKALVHLLVVENDSVQTATCQAVAAMCKNLTSQDTFRHLEGIKPIVQLLSSEDTELREAAAQALSSLTTGNQLNAYVVYEADGDKLLVQQLLDECPGTVAYAAAVLTSMASQESLRRSILAHGGAQMLVEPLQSTDRHVLVCATQAVAALACDAEARAEFTRAGGLPLLVKLLESSNSEIRRNACWAVSVCASDEPTVTKMCKFGALEILQEINTSTNRKNKFSEVALQRLLDGNLSVKYSLTGCLSPSDIITDGFYDPGQTRAGHKVPSLEDLSKQAVNQRRAIIAVNGKPQDQVCKEPSEERQDSPTDAHALGRRGNSKTLSRGKSRGPKDDDKQKDDDEGTPQVEVESEGPGILPCDPALQDLVTEAAKIAQAAHEERELYSALAKLVCDAMGGPVDPDKHHDFLWELHLSELKLEMQSNIIPVGKIKMGTYYHRALLYKVLADRIGVSCSLVRGDYNRAWNEVLLSSSLLKVAGGYPEPRRYVVDLMHNPGNLMMSNSPAATQYQTI</sequence>
<evidence type="ECO:0000256" key="2">
    <source>
        <dbReference type="PROSITE-ProRule" id="PRU00259"/>
    </source>
</evidence>
<protein>
    <submittedName>
        <fullName evidence="6">Armadillo repeat-containing protein 3</fullName>
    </submittedName>
</protein>
<dbReference type="OrthoDB" id="7537227at2759"/>
<feature type="repeat" description="ARM" evidence="2">
    <location>
        <begin position="357"/>
        <end position="389"/>
    </location>
</feature>
<dbReference type="FunCoup" id="A0A6J2UZI0">
    <property type="interactions" value="715"/>
</dbReference>
<feature type="compositionally biased region" description="Basic and acidic residues" evidence="3">
    <location>
        <begin position="647"/>
        <end position="656"/>
    </location>
</feature>
<keyword evidence="1" id="KW-0677">Repeat</keyword>
<dbReference type="SMART" id="SM00185">
    <property type="entry name" value="ARM"/>
    <property type="match status" value="9"/>
</dbReference>